<dbReference type="AlphaFoldDB" id="A0A139WC32"/>
<dbReference type="EMBL" id="KQ971371">
    <property type="protein sequence ID" value="KYB25480.1"/>
    <property type="molecule type" value="Genomic_DNA"/>
</dbReference>
<protein>
    <submittedName>
        <fullName evidence="2">Uncharacterized protein</fullName>
    </submittedName>
</protein>
<dbReference type="Proteomes" id="UP000007266">
    <property type="component" value="Linkage group 9"/>
</dbReference>
<proteinExistence type="predicted"/>
<sequence length="65" mass="7288">MVLAERRSLRARNRDSGSRRCSCSCNSSRDMVGVVLRGTPPLSRPGESRRRAAGRRQSVSRVCKR</sequence>
<organism evidence="2 3">
    <name type="scientific">Tribolium castaneum</name>
    <name type="common">Red flour beetle</name>
    <dbReference type="NCBI Taxonomy" id="7070"/>
    <lineage>
        <taxon>Eukaryota</taxon>
        <taxon>Metazoa</taxon>
        <taxon>Ecdysozoa</taxon>
        <taxon>Arthropoda</taxon>
        <taxon>Hexapoda</taxon>
        <taxon>Insecta</taxon>
        <taxon>Pterygota</taxon>
        <taxon>Neoptera</taxon>
        <taxon>Endopterygota</taxon>
        <taxon>Coleoptera</taxon>
        <taxon>Polyphaga</taxon>
        <taxon>Cucujiformia</taxon>
        <taxon>Tenebrionidae</taxon>
        <taxon>Tenebrionidae incertae sedis</taxon>
        <taxon>Tribolium</taxon>
    </lineage>
</organism>
<name>A0A139WC32_TRICA</name>
<reference evidence="2 3" key="2">
    <citation type="journal article" date="2010" name="Nucleic Acids Res.">
        <title>BeetleBase in 2010: revisions to provide comprehensive genomic information for Tribolium castaneum.</title>
        <authorList>
            <person name="Kim H.S."/>
            <person name="Murphy T."/>
            <person name="Xia J."/>
            <person name="Caragea D."/>
            <person name="Park Y."/>
            <person name="Beeman R.W."/>
            <person name="Lorenzen M.D."/>
            <person name="Butcher S."/>
            <person name="Manak J.R."/>
            <person name="Brown S.J."/>
        </authorList>
    </citation>
    <scope>GENOME REANNOTATION</scope>
    <source>
        <strain evidence="2 3">Georgia GA2</strain>
    </source>
</reference>
<evidence type="ECO:0000313" key="2">
    <source>
        <dbReference type="EMBL" id="KYB25480.1"/>
    </source>
</evidence>
<accession>A0A139WC32</accession>
<dbReference type="InParanoid" id="A0A139WC32"/>
<reference evidence="2 3" key="1">
    <citation type="journal article" date="2008" name="Nature">
        <title>The genome of the model beetle and pest Tribolium castaneum.</title>
        <authorList>
            <consortium name="Tribolium Genome Sequencing Consortium"/>
            <person name="Richards S."/>
            <person name="Gibbs R.A."/>
            <person name="Weinstock G.M."/>
            <person name="Brown S.J."/>
            <person name="Denell R."/>
            <person name="Beeman R.W."/>
            <person name="Gibbs R."/>
            <person name="Beeman R.W."/>
            <person name="Brown S.J."/>
            <person name="Bucher G."/>
            <person name="Friedrich M."/>
            <person name="Grimmelikhuijzen C.J."/>
            <person name="Klingler M."/>
            <person name="Lorenzen M."/>
            <person name="Richards S."/>
            <person name="Roth S."/>
            <person name="Schroder R."/>
            <person name="Tautz D."/>
            <person name="Zdobnov E.M."/>
            <person name="Muzny D."/>
            <person name="Gibbs R.A."/>
            <person name="Weinstock G.M."/>
            <person name="Attaway T."/>
            <person name="Bell S."/>
            <person name="Buhay C.J."/>
            <person name="Chandrabose M.N."/>
            <person name="Chavez D."/>
            <person name="Clerk-Blankenburg K.P."/>
            <person name="Cree A."/>
            <person name="Dao M."/>
            <person name="Davis C."/>
            <person name="Chacko J."/>
            <person name="Dinh H."/>
            <person name="Dugan-Rocha S."/>
            <person name="Fowler G."/>
            <person name="Garner T.T."/>
            <person name="Garnes J."/>
            <person name="Gnirke A."/>
            <person name="Hawes A."/>
            <person name="Hernandez J."/>
            <person name="Hines S."/>
            <person name="Holder M."/>
            <person name="Hume J."/>
            <person name="Jhangiani S.N."/>
            <person name="Joshi V."/>
            <person name="Khan Z.M."/>
            <person name="Jackson L."/>
            <person name="Kovar C."/>
            <person name="Kowis A."/>
            <person name="Lee S."/>
            <person name="Lewis L.R."/>
            <person name="Margolis J."/>
            <person name="Morgan M."/>
            <person name="Nazareth L.V."/>
            <person name="Nguyen N."/>
            <person name="Okwuonu G."/>
            <person name="Parker D."/>
            <person name="Richards S."/>
            <person name="Ruiz S.J."/>
            <person name="Santibanez J."/>
            <person name="Savard J."/>
            <person name="Scherer S.E."/>
            <person name="Schneider B."/>
            <person name="Sodergren E."/>
            <person name="Tautz D."/>
            <person name="Vattahil S."/>
            <person name="Villasana D."/>
            <person name="White C.S."/>
            <person name="Wright R."/>
            <person name="Park Y."/>
            <person name="Beeman R.W."/>
            <person name="Lord J."/>
            <person name="Oppert B."/>
            <person name="Lorenzen M."/>
            <person name="Brown S."/>
            <person name="Wang L."/>
            <person name="Savard J."/>
            <person name="Tautz D."/>
            <person name="Richards S."/>
            <person name="Weinstock G."/>
            <person name="Gibbs R.A."/>
            <person name="Liu Y."/>
            <person name="Worley K."/>
            <person name="Weinstock G."/>
            <person name="Elsik C.G."/>
            <person name="Reese J.T."/>
            <person name="Elhaik E."/>
            <person name="Landan G."/>
            <person name="Graur D."/>
            <person name="Arensburger P."/>
            <person name="Atkinson P."/>
            <person name="Beeman R.W."/>
            <person name="Beidler J."/>
            <person name="Brown S.J."/>
            <person name="Demuth J.P."/>
            <person name="Drury D.W."/>
            <person name="Du Y.Z."/>
            <person name="Fujiwara H."/>
            <person name="Lorenzen M."/>
            <person name="Maselli V."/>
            <person name="Osanai M."/>
            <person name="Park Y."/>
            <person name="Robertson H.M."/>
            <person name="Tu Z."/>
            <person name="Wang J.J."/>
            <person name="Wang S."/>
            <person name="Richards S."/>
            <person name="Song H."/>
            <person name="Zhang L."/>
            <person name="Sodergren E."/>
            <person name="Werner D."/>
            <person name="Stanke M."/>
            <person name="Morgenstern B."/>
            <person name="Solovyev V."/>
            <person name="Kosarev P."/>
            <person name="Brown G."/>
            <person name="Chen H.C."/>
            <person name="Ermolaeva O."/>
            <person name="Hlavina W."/>
            <person name="Kapustin Y."/>
            <person name="Kiryutin B."/>
            <person name="Kitts P."/>
            <person name="Maglott D."/>
            <person name="Pruitt K."/>
            <person name="Sapojnikov V."/>
            <person name="Souvorov A."/>
            <person name="Mackey A.J."/>
            <person name="Waterhouse R.M."/>
            <person name="Wyder S."/>
            <person name="Zdobnov E.M."/>
            <person name="Zdobnov E.M."/>
            <person name="Wyder S."/>
            <person name="Kriventseva E.V."/>
            <person name="Kadowaki T."/>
            <person name="Bork P."/>
            <person name="Aranda M."/>
            <person name="Bao R."/>
            <person name="Beermann A."/>
            <person name="Berns N."/>
            <person name="Bolognesi R."/>
            <person name="Bonneton F."/>
            <person name="Bopp D."/>
            <person name="Brown S.J."/>
            <person name="Bucher G."/>
            <person name="Butts T."/>
            <person name="Chaumot A."/>
            <person name="Denell R.E."/>
            <person name="Ferrier D.E."/>
            <person name="Friedrich M."/>
            <person name="Gordon C.M."/>
            <person name="Jindra M."/>
            <person name="Klingler M."/>
            <person name="Lan Q."/>
            <person name="Lattorff H.M."/>
            <person name="Laudet V."/>
            <person name="von Levetsow C."/>
            <person name="Liu Z."/>
            <person name="Lutz R."/>
            <person name="Lynch J.A."/>
            <person name="da Fonseca R.N."/>
            <person name="Posnien N."/>
            <person name="Reuter R."/>
            <person name="Roth S."/>
            <person name="Savard J."/>
            <person name="Schinko J.B."/>
            <person name="Schmitt C."/>
            <person name="Schoppmeier M."/>
            <person name="Schroder R."/>
            <person name="Shippy T.D."/>
            <person name="Simonnet F."/>
            <person name="Marques-Souza H."/>
            <person name="Tautz D."/>
            <person name="Tomoyasu Y."/>
            <person name="Trauner J."/>
            <person name="Van der Zee M."/>
            <person name="Vervoort M."/>
            <person name="Wittkopp N."/>
            <person name="Wimmer E.A."/>
            <person name="Yang X."/>
            <person name="Jones A.K."/>
            <person name="Sattelle D.B."/>
            <person name="Ebert P.R."/>
            <person name="Nelson D."/>
            <person name="Scott J.G."/>
            <person name="Beeman R.W."/>
            <person name="Muthukrishnan S."/>
            <person name="Kramer K.J."/>
            <person name="Arakane Y."/>
            <person name="Beeman R.W."/>
            <person name="Zhu Q."/>
            <person name="Hogenkamp D."/>
            <person name="Dixit R."/>
            <person name="Oppert B."/>
            <person name="Jiang H."/>
            <person name="Zou Z."/>
            <person name="Marshall J."/>
            <person name="Elpidina E."/>
            <person name="Vinokurov K."/>
            <person name="Oppert C."/>
            <person name="Zou Z."/>
            <person name="Evans J."/>
            <person name="Lu Z."/>
            <person name="Zhao P."/>
            <person name="Sumathipala N."/>
            <person name="Altincicek B."/>
            <person name="Vilcinskas A."/>
            <person name="Williams M."/>
            <person name="Hultmark D."/>
            <person name="Hetru C."/>
            <person name="Jiang H."/>
            <person name="Grimmelikhuijzen C.J."/>
            <person name="Hauser F."/>
            <person name="Cazzamali G."/>
            <person name="Williamson M."/>
            <person name="Park Y."/>
            <person name="Li B."/>
            <person name="Tanaka Y."/>
            <person name="Predel R."/>
            <person name="Neupert S."/>
            <person name="Schachtner J."/>
            <person name="Verleyen P."/>
            <person name="Raible F."/>
            <person name="Bork P."/>
            <person name="Friedrich M."/>
            <person name="Walden K.K."/>
            <person name="Robertson H.M."/>
            <person name="Angeli S."/>
            <person name="Foret S."/>
            <person name="Bucher G."/>
            <person name="Schuetz S."/>
            <person name="Maleszka R."/>
            <person name="Wimmer E.A."/>
            <person name="Beeman R.W."/>
            <person name="Lorenzen M."/>
            <person name="Tomoyasu Y."/>
            <person name="Miller S.C."/>
            <person name="Grossmann D."/>
            <person name="Bucher G."/>
        </authorList>
    </citation>
    <scope>NUCLEOTIDE SEQUENCE [LARGE SCALE GENOMIC DNA]</scope>
    <source>
        <strain evidence="2 3">Georgia GA2</strain>
    </source>
</reference>
<feature type="region of interest" description="Disordered" evidence="1">
    <location>
        <begin position="36"/>
        <end position="65"/>
    </location>
</feature>
<evidence type="ECO:0000256" key="1">
    <source>
        <dbReference type="SAM" id="MobiDB-lite"/>
    </source>
</evidence>
<evidence type="ECO:0000313" key="3">
    <source>
        <dbReference type="Proteomes" id="UP000007266"/>
    </source>
</evidence>
<gene>
    <name evidence="2" type="primary">AUGUSTUS-3.0.2_34246</name>
    <name evidence="2" type="ORF">TcasGA2_TC034246</name>
</gene>
<keyword evidence="3" id="KW-1185">Reference proteome</keyword>